<name>A0A1Y1Y7X5_9PLEO</name>
<proteinExistence type="predicted"/>
<evidence type="ECO:0000313" key="1">
    <source>
        <dbReference type="EMBL" id="ORX94103.1"/>
    </source>
</evidence>
<comment type="caution">
    <text evidence="1">The sequence shown here is derived from an EMBL/GenBank/DDBJ whole genome shotgun (WGS) entry which is preliminary data.</text>
</comment>
<accession>A0A1Y1Y7X5</accession>
<dbReference type="EMBL" id="MCFA01000318">
    <property type="protein sequence ID" value="ORX94103.1"/>
    <property type="molecule type" value="Genomic_DNA"/>
</dbReference>
<reference evidence="1 2" key="1">
    <citation type="submission" date="2016-07" db="EMBL/GenBank/DDBJ databases">
        <title>Pervasive Adenine N6-methylation of Active Genes in Fungi.</title>
        <authorList>
            <consortium name="DOE Joint Genome Institute"/>
            <person name="Mondo S.J."/>
            <person name="Dannebaum R.O."/>
            <person name="Kuo R.C."/>
            <person name="Labutti K."/>
            <person name="Haridas S."/>
            <person name="Kuo A."/>
            <person name="Salamov A."/>
            <person name="Ahrendt S.R."/>
            <person name="Lipzen A."/>
            <person name="Sullivan W."/>
            <person name="Andreopoulos W.B."/>
            <person name="Clum A."/>
            <person name="Lindquist E."/>
            <person name="Daum C."/>
            <person name="Ramamoorthy G.K."/>
            <person name="Gryganskyi A."/>
            <person name="Culley D."/>
            <person name="Magnuson J.K."/>
            <person name="James T.Y."/>
            <person name="O'Malley M.A."/>
            <person name="Stajich J.E."/>
            <person name="Spatafora J.W."/>
            <person name="Visel A."/>
            <person name="Grigoriev I.V."/>
        </authorList>
    </citation>
    <scope>NUCLEOTIDE SEQUENCE [LARGE SCALE GENOMIC DNA]</scope>
    <source>
        <strain evidence="1 2">CBS 115471</strain>
    </source>
</reference>
<sequence length="230" mass="26810">MNEMESIYTRRELSNMMMTTLPREVRDMIYMHLCKVPGPIIMPSYMKPSQWIRVVKEIVPDRRCFDPNYVSHDFFLELAEVFYRCNRFHLDLHDVTELLRRDFCGLGIQPQQYLRALTVAVDVYDDDEAPFDLQCATIYGALESLMGVRLKTGFRLRLNISPEALYSGSVREALTFIRPRYLKLKDAGFVMSAILDEPERYGLPYDIGNLFEGEEADFVQALKNSEHSVR</sequence>
<keyword evidence="2" id="KW-1185">Reference proteome</keyword>
<organism evidence="1 2">
    <name type="scientific">Clohesyomyces aquaticus</name>
    <dbReference type="NCBI Taxonomy" id="1231657"/>
    <lineage>
        <taxon>Eukaryota</taxon>
        <taxon>Fungi</taxon>
        <taxon>Dikarya</taxon>
        <taxon>Ascomycota</taxon>
        <taxon>Pezizomycotina</taxon>
        <taxon>Dothideomycetes</taxon>
        <taxon>Pleosporomycetidae</taxon>
        <taxon>Pleosporales</taxon>
        <taxon>Lindgomycetaceae</taxon>
        <taxon>Clohesyomyces</taxon>
    </lineage>
</organism>
<gene>
    <name evidence="1" type="ORF">BCR34DRAFT_580182</name>
</gene>
<dbReference type="OrthoDB" id="3676762at2759"/>
<protein>
    <submittedName>
        <fullName evidence="1">Uncharacterized protein</fullName>
    </submittedName>
</protein>
<evidence type="ECO:0000313" key="2">
    <source>
        <dbReference type="Proteomes" id="UP000193144"/>
    </source>
</evidence>
<dbReference type="AlphaFoldDB" id="A0A1Y1Y7X5"/>
<dbReference type="Proteomes" id="UP000193144">
    <property type="component" value="Unassembled WGS sequence"/>
</dbReference>